<dbReference type="Proteomes" id="UP000195402">
    <property type="component" value="Unassembled WGS sequence"/>
</dbReference>
<organism evidence="2 3">
    <name type="scientific">Macleaya cordata</name>
    <name type="common">Five-seeded plume-poppy</name>
    <name type="synonym">Bocconia cordata</name>
    <dbReference type="NCBI Taxonomy" id="56857"/>
    <lineage>
        <taxon>Eukaryota</taxon>
        <taxon>Viridiplantae</taxon>
        <taxon>Streptophyta</taxon>
        <taxon>Embryophyta</taxon>
        <taxon>Tracheophyta</taxon>
        <taxon>Spermatophyta</taxon>
        <taxon>Magnoliopsida</taxon>
        <taxon>Ranunculales</taxon>
        <taxon>Papaveraceae</taxon>
        <taxon>Papaveroideae</taxon>
        <taxon>Macleaya</taxon>
    </lineage>
</organism>
<dbReference type="PANTHER" id="PTHR48046">
    <property type="entry name" value="UDP-GLYCOSYLTRANSFERASE 72E1"/>
    <property type="match status" value="1"/>
</dbReference>
<proteinExistence type="predicted"/>
<dbReference type="InParanoid" id="A0A200QKG2"/>
<dbReference type="EMBL" id="MVGT01001783">
    <property type="protein sequence ID" value="OVA10887.1"/>
    <property type="molecule type" value="Genomic_DNA"/>
</dbReference>
<keyword evidence="2" id="KW-0808">Transferase</keyword>
<evidence type="ECO:0000313" key="3">
    <source>
        <dbReference type="Proteomes" id="UP000195402"/>
    </source>
</evidence>
<keyword evidence="1" id="KW-0328">Glycosyltransferase</keyword>
<dbReference type="GO" id="GO:0016757">
    <property type="term" value="F:glycosyltransferase activity"/>
    <property type="evidence" value="ECO:0007669"/>
    <property type="project" value="UniProtKB-KW"/>
</dbReference>
<dbReference type="Gene3D" id="3.40.50.2000">
    <property type="entry name" value="Glycogen Phosphorylase B"/>
    <property type="match status" value="1"/>
</dbReference>
<evidence type="ECO:0000256" key="1">
    <source>
        <dbReference type="ARBA" id="ARBA00022676"/>
    </source>
</evidence>
<dbReference type="AlphaFoldDB" id="A0A200QKG2"/>
<dbReference type="SUPFAM" id="SSF53756">
    <property type="entry name" value="UDP-Glycosyltransferase/glycogen phosphorylase"/>
    <property type="match status" value="1"/>
</dbReference>
<dbReference type="OrthoDB" id="5835829at2759"/>
<keyword evidence="3" id="KW-1185">Reference proteome</keyword>
<protein>
    <submittedName>
        <fullName evidence="2">UDP-glucuronosyl/UDP-glucosyltransferase</fullName>
    </submittedName>
</protein>
<dbReference type="STRING" id="56857.A0A200QKG2"/>
<sequence>MTWLDMQPRDSVLFISFGSGGALSAEQITELACGLEMSLQRFIWVVRKPFEDAAAARTFFSVGAEHNNFAEYFPDGFLSRIKE</sequence>
<gene>
    <name evidence="2" type="ORF">BVC80_8879g30</name>
</gene>
<comment type="caution">
    <text evidence="2">The sequence shown here is derived from an EMBL/GenBank/DDBJ whole genome shotgun (WGS) entry which is preliminary data.</text>
</comment>
<evidence type="ECO:0000313" key="2">
    <source>
        <dbReference type="EMBL" id="OVA10887.1"/>
    </source>
</evidence>
<reference evidence="2 3" key="1">
    <citation type="journal article" date="2017" name="Mol. Plant">
        <title>The Genome of Medicinal Plant Macleaya cordata Provides New Insights into Benzylisoquinoline Alkaloids Metabolism.</title>
        <authorList>
            <person name="Liu X."/>
            <person name="Liu Y."/>
            <person name="Huang P."/>
            <person name="Ma Y."/>
            <person name="Qing Z."/>
            <person name="Tang Q."/>
            <person name="Cao H."/>
            <person name="Cheng P."/>
            <person name="Zheng Y."/>
            <person name="Yuan Z."/>
            <person name="Zhou Y."/>
            <person name="Liu J."/>
            <person name="Tang Z."/>
            <person name="Zhuo Y."/>
            <person name="Zhang Y."/>
            <person name="Yu L."/>
            <person name="Huang J."/>
            <person name="Yang P."/>
            <person name="Peng Q."/>
            <person name="Zhang J."/>
            <person name="Jiang W."/>
            <person name="Zhang Z."/>
            <person name="Lin K."/>
            <person name="Ro D.K."/>
            <person name="Chen X."/>
            <person name="Xiong X."/>
            <person name="Shang Y."/>
            <person name="Huang S."/>
            <person name="Zeng J."/>
        </authorList>
    </citation>
    <scope>NUCLEOTIDE SEQUENCE [LARGE SCALE GENOMIC DNA]</scope>
    <source>
        <strain evidence="3">cv. BLH2017</strain>
        <tissue evidence="2">Root</tissue>
    </source>
</reference>
<accession>A0A200QKG2</accession>
<dbReference type="PANTHER" id="PTHR48046:SF4">
    <property type="entry name" value="GLYCOSYLTRANSFERASE"/>
    <property type="match status" value="1"/>
</dbReference>
<name>A0A200QKG2_MACCD</name>